<name>A0AAN6TI96_9PEZI</name>
<dbReference type="InterPro" id="IPR013024">
    <property type="entry name" value="GGCT-like"/>
</dbReference>
<dbReference type="Gene3D" id="3.10.490.10">
    <property type="entry name" value="Gamma-glutamyl cyclotransferase-like"/>
    <property type="match status" value="1"/>
</dbReference>
<dbReference type="Proteomes" id="UP001302812">
    <property type="component" value="Unassembled WGS sequence"/>
</dbReference>
<dbReference type="InterPro" id="IPR036568">
    <property type="entry name" value="GGCT-like_sf"/>
</dbReference>
<accession>A0AAN6TI96</accession>
<evidence type="ECO:0000259" key="4">
    <source>
        <dbReference type="Pfam" id="PF06094"/>
    </source>
</evidence>
<keyword evidence="2" id="KW-0808">Transferase</keyword>
<comment type="similarity">
    <text evidence="1">Belongs to the gamma-glutamylcyclotransferase family.</text>
</comment>
<keyword evidence="6" id="KW-1185">Reference proteome</keyword>
<gene>
    <name evidence="5" type="ORF">N656DRAFT_795651</name>
</gene>
<dbReference type="PANTHER" id="PTHR31544:SF4">
    <property type="entry name" value="GAMMA-GLUTAMYLCYCLOTRANSFERASE-RELATED"/>
    <property type="match status" value="1"/>
</dbReference>
<evidence type="ECO:0000256" key="3">
    <source>
        <dbReference type="ARBA" id="ARBA00030602"/>
    </source>
</evidence>
<dbReference type="CDD" id="cd06661">
    <property type="entry name" value="GGCT_like"/>
    <property type="match status" value="1"/>
</dbReference>
<evidence type="ECO:0000256" key="1">
    <source>
        <dbReference type="ARBA" id="ARBA00008861"/>
    </source>
</evidence>
<protein>
    <recommendedName>
        <fullName evidence="3">Putative gamma-glutamylcyclotransferase</fullName>
    </recommendedName>
</protein>
<evidence type="ECO:0000313" key="5">
    <source>
        <dbReference type="EMBL" id="KAK4114943.1"/>
    </source>
</evidence>
<reference evidence="5" key="2">
    <citation type="submission" date="2023-05" db="EMBL/GenBank/DDBJ databases">
        <authorList>
            <consortium name="Lawrence Berkeley National Laboratory"/>
            <person name="Steindorff A."/>
            <person name="Hensen N."/>
            <person name="Bonometti L."/>
            <person name="Westerberg I."/>
            <person name="Brannstrom I.O."/>
            <person name="Guillou S."/>
            <person name="Cros-Aarteil S."/>
            <person name="Calhoun S."/>
            <person name="Haridas S."/>
            <person name="Kuo A."/>
            <person name="Mondo S."/>
            <person name="Pangilinan J."/>
            <person name="Riley R."/>
            <person name="Labutti K."/>
            <person name="Andreopoulos B."/>
            <person name="Lipzen A."/>
            <person name="Chen C."/>
            <person name="Yanf M."/>
            <person name="Daum C."/>
            <person name="Ng V."/>
            <person name="Clum A."/>
            <person name="Ohm R."/>
            <person name="Martin F."/>
            <person name="Silar P."/>
            <person name="Natvig D."/>
            <person name="Lalanne C."/>
            <person name="Gautier V."/>
            <person name="Ament-Velasquez S.L."/>
            <person name="Kruys A."/>
            <person name="Hutchinson M.I."/>
            <person name="Powell A.J."/>
            <person name="Barry K."/>
            <person name="Miller A.N."/>
            <person name="Grigoriev I.V."/>
            <person name="Debuchy R."/>
            <person name="Gladieux P."/>
            <person name="Thoren M.H."/>
            <person name="Johannesson H."/>
        </authorList>
    </citation>
    <scope>NUCLEOTIDE SEQUENCE</scope>
    <source>
        <strain evidence="5">CBS 508.74</strain>
    </source>
</reference>
<dbReference type="GO" id="GO:0016740">
    <property type="term" value="F:transferase activity"/>
    <property type="evidence" value="ECO:0007669"/>
    <property type="project" value="UniProtKB-KW"/>
</dbReference>
<dbReference type="SUPFAM" id="SSF110857">
    <property type="entry name" value="Gamma-glutamyl cyclotransferase-like"/>
    <property type="match status" value="1"/>
</dbReference>
<sequence length="342" mass="38785">MWELMVELESMAQFAAAHDPESQEADEKTIRRWQELFGYSYSEAAAKIESHRRDICRNPVSDTHWDLVHVEKEAQGYDREAYEHACQLFVSQQTRTRLTRQDLPRLVHQARAVSNRYLLKMEGPLHSIDSIKAIPCLSDGDTGFSELRLIAGTDDSGSPANFCIVDAIMKHSIEKWLSSTNSPFQATFVRYSKADKALSSASHFPTIGRDTTLPQHRLVSDSAPPSPAQDEYPVWYFFYGTLVNPDVLRRVLSLDDDAKPPIYRPARITGGALLVWGGKYLALVDATERSTVEGYAFLVLSSEQEDALRCYETDQYEVVRCEIRMLDNDTAVKGLTFRFIFA</sequence>
<dbReference type="Pfam" id="PF06094">
    <property type="entry name" value="GGACT"/>
    <property type="match status" value="1"/>
</dbReference>
<dbReference type="AlphaFoldDB" id="A0AAN6TI96"/>
<organism evidence="5 6">
    <name type="scientific">Canariomyces notabilis</name>
    <dbReference type="NCBI Taxonomy" id="2074819"/>
    <lineage>
        <taxon>Eukaryota</taxon>
        <taxon>Fungi</taxon>
        <taxon>Dikarya</taxon>
        <taxon>Ascomycota</taxon>
        <taxon>Pezizomycotina</taxon>
        <taxon>Sordariomycetes</taxon>
        <taxon>Sordariomycetidae</taxon>
        <taxon>Sordariales</taxon>
        <taxon>Chaetomiaceae</taxon>
        <taxon>Canariomyces</taxon>
    </lineage>
</organism>
<evidence type="ECO:0000256" key="2">
    <source>
        <dbReference type="ARBA" id="ARBA00022679"/>
    </source>
</evidence>
<dbReference type="RefSeq" id="XP_064672513.1">
    <property type="nucleotide sequence ID" value="XM_064817439.1"/>
</dbReference>
<dbReference type="EMBL" id="MU853335">
    <property type="protein sequence ID" value="KAK4114943.1"/>
    <property type="molecule type" value="Genomic_DNA"/>
</dbReference>
<dbReference type="GeneID" id="89941564"/>
<dbReference type="PANTHER" id="PTHR31544">
    <property type="entry name" value="AIG2-LIKE PROTEIN D"/>
    <property type="match status" value="1"/>
</dbReference>
<dbReference type="InterPro" id="IPR045038">
    <property type="entry name" value="AIG2-like"/>
</dbReference>
<proteinExistence type="inferred from homology"/>
<feature type="domain" description="Gamma-glutamylcyclotransferase AIG2-like" evidence="4">
    <location>
        <begin position="236"/>
        <end position="336"/>
    </location>
</feature>
<dbReference type="InterPro" id="IPR009288">
    <property type="entry name" value="AIG2-like_dom"/>
</dbReference>
<reference evidence="5" key="1">
    <citation type="journal article" date="2023" name="Mol. Phylogenet. Evol.">
        <title>Genome-scale phylogeny and comparative genomics of the fungal order Sordariales.</title>
        <authorList>
            <person name="Hensen N."/>
            <person name="Bonometti L."/>
            <person name="Westerberg I."/>
            <person name="Brannstrom I.O."/>
            <person name="Guillou S."/>
            <person name="Cros-Aarteil S."/>
            <person name="Calhoun S."/>
            <person name="Haridas S."/>
            <person name="Kuo A."/>
            <person name="Mondo S."/>
            <person name="Pangilinan J."/>
            <person name="Riley R."/>
            <person name="LaButti K."/>
            <person name="Andreopoulos B."/>
            <person name="Lipzen A."/>
            <person name="Chen C."/>
            <person name="Yan M."/>
            <person name="Daum C."/>
            <person name="Ng V."/>
            <person name="Clum A."/>
            <person name="Steindorff A."/>
            <person name="Ohm R.A."/>
            <person name="Martin F."/>
            <person name="Silar P."/>
            <person name="Natvig D.O."/>
            <person name="Lalanne C."/>
            <person name="Gautier V."/>
            <person name="Ament-Velasquez S.L."/>
            <person name="Kruys A."/>
            <person name="Hutchinson M.I."/>
            <person name="Powell A.J."/>
            <person name="Barry K."/>
            <person name="Miller A.N."/>
            <person name="Grigoriev I.V."/>
            <person name="Debuchy R."/>
            <person name="Gladieux P."/>
            <person name="Hiltunen Thoren M."/>
            <person name="Johannesson H."/>
        </authorList>
    </citation>
    <scope>NUCLEOTIDE SEQUENCE</scope>
    <source>
        <strain evidence="5">CBS 508.74</strain>
    </source>
</reference>
<evidence type="ECO:0000313" key="6">
    <source>
        <dbReference type="Proteomes" id="UP001302812"/>
    </source>
</evidence>
<comment type="caution">
    <text evidence="5">The sequence shown here is derived from an EMBL/GenBank/DDBJ whole genome shotgun (WGS) entry which is preliminary data.</text>
</comment>